<sequence>MAPYLESNWFDTAGKNIVRAQRLLSNDAGRVFLDAIVSAKKIIKEKFFSFVLLNRYNSAPVGQIWTKNIWA</sequence>
<keyword evidence="2" id="KW-1185">Reference proteome</keyword>
<dbReference type="AlphaFoldDB" id="A0ABD2D3I0"/>
<dbReference type="Proteomes" id="UP001607303">
    <property type="component" value="Unassembled WGS sequence"/>
</dbReference>
<proteinExistence type="predicted"/>
<dbReference type="EMBL" id="JAYRBN010000002">
    <property type="protein sequence ID" value="KAL2751619.1"/>
    <property type="molecule type" value="Genomic_DNA"/>
</dbReference>
<gene>
    <name evidence="1" type="ORF">V1477_000095</name>
</gene>
<protein>
    <submittedName>
        <fullName evidence="1">Uncharacterized protein</fullName>
    </submittedName>
</protein>
<comment type="caution">
    <text evidence="1">The sequence shown here is derived from an EMBL/GenBank/DDBJ whole genome shotgun (WGS) entry which is preliminary data.</text>
</comment>
<reference evidence="1 2" key="1">
    <citation type="journal article" date="2024" name="Ann. Entomol. Soc. Am.">
        <title>Genomic analyses of the southern and eastern yellowjacket wasps (Hymenoptera: Vespidae) reveal evolutionary signatures of social life.</title>
        <authorList>
            <person name="Catto M.A."/>
            <person name="Caine P.B."/>
            <person name="Orr S.E."/>
            <person name="Hunt B.G."/>
            <person name="Goodisman M.A.D."/>
        </authorList>
    </citation>
    <scope>NUCLEOTIDE SEQUENCE [LARGE SCALE GENOMIC DNA]</scope>
    <source>
        <strain evidence="1">232</strain>
        <tissue evidence="1">Head and thorax</tissue>
    </source>
</reference>
<evidence type="ECO:0000313" key="1">
    <source>
        <dbReference type="EMBL" id="KAL2751619.1"/>
    </source>
</evidence>
<evidence type="ECO:0000313" key="2">
    <source>
        <dbReference type="Proteomes" id="UP001607303"/>
    </source>
</evidence>
<name>A0ABD2D3I0_VESMC</name>
<accession>A0ABD2D3I0</accession>
<organism evidence="1 2">
    <name type="scientific">Vespula maculifrons</name>
    <name type="common">Eastern yellow jacket</name>
    <name type="synonym">Wasp</name>
    <dbReference type="NCBI Taxonomy" id="7453"/>
    <lineage>
        <taxon>Eukaryota</taxon>
        <taxon>Metazoa</taxon>
        <taxon>Ecdysozoa</taxon>
        <taxon>Arthropoda</taxon>
        <taxon>Hexapoda</taxon>
        <taxon>Insecta</taxon>
        <taxon>Pterygota</taxon>
        <taxon>Neoptera</taxon>
        <taxon>Endopterygota</taxon>
        <taxon>Hymenoptera</taxon>
        <taxon>Apocrita</taxon>
        <taxon>Aculeata</taxon>
        <taxon>Vespoidea</taxon>
        <taxon>Vespidae</taxon>
        <taxon>Vespinae</taxon>
        <taxon>Vespula</taxon>
    </lineage>
</organism>